<gene>
    <name evidence="1" type="ORF">HPB50_020435</name>
</gene>
<proteinExistence type="predicted"/>
<comment type="caution">
    <text evidence="1">The sequence shown here is derived from an EMBL/GenBank/DDBJ whole genome shotgun (WGS) entry which is preliminary data.</text>
</comment>
<protein>
    <submittedName>
        <fullName evidence="1">Uncharacterized protein</fullName>
    </submittedName>
</protein>
<dbReference type="EMBL" id="CM023482">
    <property type="protein sequence ID" value="KAH6939681.1"/>
    <property type="molecule type" value="Genomic_DNA"/>
</dbReference>
<dbReference type="Proteomes" id="UP000821845">
    <property type="component" value="Chromosome 2"/>
</dbReference>
<reference evidence="1" key="1">
    <citation type="submission" date="2020-05" db="EMBL/GenBank/DDBJ databases">
        <title>Large-scale comparative analyses of tick genomes elucidate their genetic diversity and vector capacities.</title>
        <authorList>
            <person name="Jia N."/>
            <person name="Wang J."/>
            <person name="Shi W."/>
            <person name="Du L."/>
            <person name="Sun Y."/>
            <person name="Zhan W."/>
            <person name="Jiang J."/>
            <person name="Wang Q."/>
            <person name="Zhang B."/>
            <person name="Ji P."/>
            <person name="Sakyi L.B."/>
            <person name="Cui X."/>
            <person name="Yuan T."/>
            <person name="Jiang B."/>
            <person name="Yang W."/>
            <person name="Lam T.T.-Y."/>
            <person name="Chang Q."/>
            <person name="Ding S."/>
            <person name="Wang X."/>
            <person name="Zhu J."/>
            <person name="Ruan X."/>
            <person name="Zhao L."/>
            <person name="Wei J."/>
            <person name="Que T."/>
            <person name="Du C."/>
            <person name="Cheng J."/>
            <person name="Dai P."/>
            <person name="Han X."/>
            <person name="Huang E."/>
            <person name="Gao Y."/>
            <person name="Liu J."/>
            <person name="Shao H."/>
            <person name="Ye R."/>
            <person name="Li L."/>
            <person name="Wei W."/>
            <person name="Wang X."/>
            <person name="Wang C."/>
            <person name="Yang T."/>
            <person name="Huo Q."/>
            <person name="Li W."/>
            <person name="Guo W."/>
            <person name="Chen H."/>
            <person name="Zhou L."/>
            <person name="Ni X."/>
            <person name="Tian J."/>
            <person name="Zhou Y."/>
            <person name="Sheng Y."/>
            <person name="Liu T."/>
            <person name="Pan Y."/>
            <person name="Xia L."/>
            <person name="Li J."/>
            <person name="Zhao F."/>
            <person name="Cao W."/>
        </authorList>
    </citation>
    <scope>NUCLEOTIDE SEQUENCE</scope>
    <source>
        <strain evidence="1">Hyas-2018</strain>
    </source>
</reference>
<organism evidence="1 2">
    <name type="scientific">Hyalomma asiaticum</name>
    <name type="common">Tick</name>
    <dbReference type="NCBI Taxonomy" id="266040"/>
    <lineage>
        <taxon>Eukaryota</taxon>
        <taxon>Metazoa</taxon>
        <taxon>Ecdysozoa</taxon>
        <taxon>Arthropoda</taxon>
        <taxon>Chelicerata</taxon>
        <taxon>Arachnida</taxon>
        <taxon>Acari</taxon>
        <taxon>Parasitiformes</taxon>
        <taxon>Ixodida</taxon>
        <taxon>Ixodoidea</taxon>
        <taxon>Ixodidae</taxon>
        <taxon>Hyalomminae</taxon>
        <taxon>Hyalomma</taxon>
    </lineage>
</organism>
<evidence type="ECO:0000313" key="1">
    <source>
        <dbReference type="EMBL" id="KAH6939681.1"/>
    </source>
</evidence>
<evidence type="ECO:0000313" key="2">
    <source>
        <dbReference type="Proteomes" id="UP000821845"/>
    </source>
</evidence>
<keyword evidence="2" id="KW-1185">Reference proteome</keyword>
<name>A0ACB7T0N7_HYAAI</name>
<accession>A0ACB7T0N7</accession>
<sequence length="133" mass="14175">MEVAQQRAGYHAFLLRAHGLHNMGHRGFTAPRLRHCCCERLVGLDRFAALVPTSTNAASAPGHPCALSTMVVVVAAVSARTHVKAVDVGVAPALPPGSSPDGSVNLRQVQRGPPERVDRSWNVPAVRKFDVTP</sequence>